<feature type="transmembrane region" description="Helical" evidence="6">
    <location>
        <begin position="38"/>
        <end position="62"/>
    </location>
</feature>
<dbReference type="Pfam" id="PF04138">
    <property type="entry name" value="GtrA_DPMS_TM"/>
    <property type="match status" value="1"/>
</dbReference>
<name>A0ABX0GX87_9ACTN</name>
<keyword evidence="5 6" id="KW-0472">Membrane</keyword>
<organism evidence="8 9">
    <name type="scientific">Motilibacter deserti</name>
    <dbReference type="NCBI Taxonomy" id="2714956"/>
    <lineage>
        <taxon>Bacteria</taxon>
        <taxon>Bacillati</taxon>
        <taxon>Actinomycetota</taxon>
        <taxon>Actinomycetes</taxon>
        <taxon>Motilibacterales</taxon>
        <taxon>Motilibacteraceae</taxon>
        <taxon>Motilibacter</taxon>
    </lineage>
</organism>
<protein>
    <submittedName>
        <fullName evidence="8">GtrA family protein</fullName>
    </submittedName>
</protein>
<dbReference type="Proteomes" id="UP000800981">
    <property type="component" value="Unassembled WGS sequence"/>
</dbReference>
<feature type="domain" description="GtrA/DPMS transmembrane" evidence="7">
    <location>
        <begin position="13"/>
        <end position="122"/>
    </location>
</feature>
<dbReference type="PANTHER" id="PTHR38459">
    <property type="entry name" value="PROPHAGE BACTOPRENOL-LINKED GLUCOSE TRANSLOCASE HOMOLOG"/>
    <property type="match status" value="1"/>
</dbReference>
<dbReference type="EMBL" id="JAANNP010000035">
    <property type="protein sequence ID" value="NHC15529.1"/>
    <property type="molecule type" value="Genomic_DNA"/>
</dbReference>
<feature type="transmembrane region" description="Helical" evidence="6">
    <location>
        <begin position="102"/>
        <end position="123"/>
    </location>
</feature>
<dbReference type="PANTHER" id="PTHR38459:SF1">
    <property type="entry name" value="PROPHAGE BACTOPRENOL-LINKED GLUCOSE TRANSLOCASE HOMOLOG"/>
    <property type="match status" value="1"/>
</dbReference>
<feature type="transmembrane region" description="Helical" evidence="6">
    <location>
        <begin position="12"/>
        <end position="32"/>
    </location>
</feature>
<evidence type="ECO:0000256" key="2">
    <source>
        <dbReference type="ARBA" id="ARBA00009399"/>
    </source>
</evidence>
<feature type="transmembrane region" description="Helical" evidence="6">
    <location>
        <begin position="74"/>
        <end position="96"/>
    </location>
</feature>
<proteinExistence type="inferred from homology"/>
<dbReference type="RefSeq" id="WP_166284016.1">
    <property type="nucleotide sequence ID" value="NZ_JAANNP010000035.1"/>
</dbReference>
<comment type="caution">
    <text evidence="8">The sequence shown here is derived from an EMBL/GenBank/DDBJ whole genome shotgun (WGS) entry which is preliminary data.</text>
</comment>
<gene>
    <name evidence="8" type="ORF">G9H71_17250</name>
</gene>
<evidence type="ECO:0000256" key="4">
    <source>
        <dbReference type="ARBA" id="ARBA00022989"/>
    </source>
</evidence>
<comment type="subcellular location">
    <subcellularLocation>
        <location evidence="1">Membrane</location>
        <topology evidence="1">Multi-pass membrane protein</topology>
    </subcellularLocation>
</comment>
<accession>A0ABX0GX87</accession>
<keyword evidence="4 6" id="KW-1133">Transmembrane helix</keyword>
<comment type="similarity">
    <text evidence="2">Belongs to the GtrA family.</text>
</comment>
<evidence type="ECO:0000313" key="8">
    <source>
        <dbReference type="EMBL" id="NHC15529.1"/>
    </source>
</evidence>
<keyword evidence="3 6" id="KW-0812">Transmembrane</keyword>
<evidence type="ECO:0000256" key="6">
    <source>
        <dbReference type="SAM" id="Phobius"/>
    </source>
</evidence>
<evidence type="ECO:0000259" key="7">
    <source>
        <dbReference type="Pfam" id="PF04138"/>
    </source>
</evidence>
<sequence length="137" mass="14860">MSARRAQLAVFVRFVVVNGANTVLYYGLYLLLRLAMPYLLANVVALAVAILVAFWLNARFAFKVEARLSKLLPYALSNLAGAALRTLAVLLLVELAHMSEELAPLVATALTLPIAFLLTHLVMADRPGRLGRTADAV</sequence>
<dbReference type="InterPro" id="IPR007267">
    <property type="entry name" value="GtrA_DPMS_TM"/>
</dbReference>
<evidence type="ECO:0000313" key="9">
    <source>
        <dbReference type="Proteomes" id="UP000800981"/>
    </source>
</evidence>
<evidence type="ECO:0000256" key="3">
    <source>
        <dbReference type="ARBA" id="ARBA00022692"/>
    </source>
</evidence>
<evidence type="ECO:0000256" key="1">
    <source>
        <dbReference type="ARBA" id="ARBA00004141"/>
    </source>
</evidence>
<dbReference type="InterPro" id="IPR051401">
    <property type="entry name" value="GtrA_CellWall_Glycosyl"/>
</dbReference>
<keyword evidence="9" id="KW-1185">Reference proteome</keyword>
<reference evidence="8 9" key="1">
    <citation type="submission" date="2020-03" db="EMBL/GenBank/DDBJ databases">
        <title>Two novel Motilibacter sp.</title>
        <authorList>
            <person name="Liu S."/>
        </authorList>
    </citation>
    <scope>NUCLEOTIDE SEQUENCE [LARGE SCALE GENOMIC DNA]</scope>
    <source>
        <strain evidence="8 9">E257</strain>
    </source>
</reference>
<evidence type="ECO:0000256" key="5">
    <source>
        <dbReference type="ARBA" id="ARBA00023136"/>
    </source>
</evidence>